<feature type="compositionally biased region" description="Polar residues" evidence="1">
    <location>
        <begin position="179"/>
        <end position="195"/>
    </location>
</feature>
<reference evidence="2" key="1">
    <citation type="submission" date="2023-03" db="EMBL/GenBank/DDBJ databases">
        <title>Emydomyces testavorans Genome Sequence.</title>
        <authorList>
            <person name="Hoyer L."/>
        </authorList>
    </citation>
    <scope>NUCLEOTIDE SEQUENCE</scope>
    <source>
        <strain evidence="2">16-2883</strain>
    </source>
</reference>
<gene>
    <name evidence="2" type="ORF">PRK78_006067</name>
</gene>
<feature type="compositionally biased region" description="Low complexity" evidence="1">
    <location>
        <begin position="468"/>
        <end position="485"/>
    </location>
</feature>
<keyword evidence="3" id="KW-1185">Reference proteome</keyword>
<dbReference type="Proteomes" id="UP001219355">
    <property type="component" value="Chromosome 4"/>
</dbReference>
<proteinExistence type="predicted"/>
<evidence type="ECO:0000256" key="1">
    <source>
        <dbReference type="SAM" id="MobiDB-lite"/>
    </source>
</evidence>
<feature type="region of interest" description="Disordered" evidence="1">
    <location>
        <begin position="382"/>
        <end position="440"/>
    </location>
</feature>
<feature type="region of interest" description="Disordered" evidence="1">
    <location>
        <begin position="106"/>
        <end position="134"/>
    </location>
</feature>
<feature type="compositionally biased region" description="Basic and acidic residues" evidence="1">
    <location>
        <begin position="120"/>
        <end position="134"/>
    </location>
</feature>
<evidence type="ECO:0000313" key="2">
    <source>
        <dbReference type="EMBL" id="WEW60580.1"/>
    </source>
</evidence>
<dbReference type="AlphaFoldDB" id="A0AAF0IK51"/>
<evidence type="ECO:0000313" key="3">
    <source>
        <dbReference type="Proteomes" id="UP001219355"/>
    </source>
</evidence>
<name>A0AAF0IK51_9EURO</name>
<feature type="region of interest" description="Disordered" evidence="1">
    <location>
        <begin position="498"/>
        <end position="533"/>
    </location>
</feature>
<dbReference type="EMBL" id="CP120630">
    <property type="protein sequence ID" value="WEW60580.1"/>
    <property type="molecule type" value="Genomic_DNA"/>
</dbReference>
<feature type="region of interest" description="Disordered" evidence="1">
    <location>
        <begin position="466"/>
        <end position="486"/>
    </location>
</feature>
<organism evidence="2 3">
    <name type="scientific">Emydomyces testavorans</name>
    <dbReference type="NCBI Taxonomy" id="2070801"/>
    <lineage>
        <taxon>Eukaryota</taxon>
        <taxon>Fungi</taxon>
        <taxon>Dikarya</taxon>
        <taxon>Ascomycota</taxon>
        <taxon>Pezizomycotina</taxon>
        <taxon>Eurotiomycetes</taxon>
        <taxon>Eurotiomycetidae</taxon>
        <taxon>Onygenales</taxon>
        <taxon>Nannizziopsiaceae</taxon>
        <taxon>Emydomyces</taxon>
    </lineage>
</organism>
<feature type="compositionally biased region" description="Polar residues" evidence="1">
    <location>
        <begin position="152"/>
        <end position="168"/>
    </location>
</feature>
<feature type="region of interest" description="Disordered" evidence="1">
    <location>
        <begin position="147"/>
        <end position="250"/>
    </location>
</feature>
<accession>A0AAF0IK51</accession>
<protein>
    <submittedName>
        <fullName evidence="2">Uncharacterized protein</fullName>
    </submittedName>
</protein>
<sequence length="588" mass="63860">MARTSQDQAPLTPVQPVEAKSLLSFTTLASNPPNYPRNPTQERLEPLVLYIVRVPGSRDVFLSPLKPPTKSSFSPESINASVYFCHVAGPGDEAVLENIEKDRRAEEEKRRLQLEQLQGSEHDGNGESNGKNKDNTFALLNRVRRKPVPGTAVQTVETRTQSSVSLSDTLERTHPGKTRSVSADCSSDEVQSAGVSETRRPWDSPLLPPRSIPGPQQGLGSPIGARGSRTEGKHAKSLSAQPTSPGPIRETFHRLRNSFDISPGRTSWDGVRPVIKSRIPGKDRLWGASNVSGEELLPSLKPRCSYDTPRDASVSQPFHITLIRRDPTYGNQWNVGTITNCTAPLEVAPDGSITIEITTPGYKKFADNKPISFESFGISPPPSMRHLISHSSAQPQTGPPPGPLKFIRKVTPSNYHPPKESLDPSPPRRKPNPLKSKGNFTFTSPWNGTCIFGPGANSRTIRCRHIIPSPNSSHTSSPQSSSSSPAVTVAEIRFNLPTFLPASPRPGSLPRAEAASPRRSNDSSASPFDEDRLDLSLARERAGGGMRGNSAKLGKLIIEDEGLKMVDLLVAACMGVFWGVYENAVTVN</sequence>